<accession>A0A7Z2G3A7</accession>
<dbReference type="Proteomes" id="UP000434209">
    <property type="component" value="Chromosome 1"/>
</dbReference>
<evidence type="ECO:0000256" key="1">
    <source>
        <dbReference type="SAM" id="MobiDB-lite"/>
    </source>
</evidence>
<dbReference type="EMBL" id="CP046909">
    <property type="protein sequence ID" value="QGZ54314.1"/>
    <property type="molecule type" value="Genomic_DNA"/>
</dbReference>
<gene>
    <name evidence="2" type="ORF">FAZ97_04930</name>
</gene>
<evidence type="ECO:0000313" key="2">
    <source>
        <dbReference type="EMBL" id="QGZ54314.1"/>
    </source>
</evidence>
<dbReference type="OrthoDB" id="9804993at2"/>
<dbReference type="GO" id="GO:0016787">
    <property type="term" value="F:hydrolase activity"/>
    <property type="evidence" value="ECO:0007669"/>
    <property type="project" value="InterPro"/>
</dbReference>
<feature type="region of interest" description="Disordered" evidence="1">
    <location>
        <begin position="1"/>
        <end position="32"/>
    </location>
</feature>
<protein>
    <recommendedName>
        <fullName evidence="4">Alpha/beta hydrolase</fullName>
    </recommendedName>
</protein>
<evidence type="ECO:0008006" key="4">
    <source>
        <dbReference type="Google" id="ProtNLM"/>
    </source>
</evidence>
<organism evidence="2 3">
    <name type="scientific">Paraburkholderia acidiphila</name>
    <dbReference type="NCBI Taxonomy" id="2571747"/>
    <lineage>
        <taxon>Bacteria</taxon>
        <taxon>Pseudomonadati</taxon>
        <taxon>Pseudomonadota</taxon>
        <taxon>Betaproteobacteria</taxon>
        <taxon>Burkholderiales</taxon>
        <taxon>Burkholderiaceae</taxon>
        <taxon>Paraburkholderia</taxon>
    </lineage>
</organism>
<dbReference type="SUPFAM" id="SSF53474">
    <property type="entry name" value="alpha/beta-Hydrolases"/>
    <property type="match status" value="1"/>
</dbReference>
<dbReference type="Pfam" id="PF06821">
    <property type="entry name" value="Ser_hydrolase"/>
    <property type="match status" value="1"/>
</dbReference>
<dbReference type="AlphaFoldDB" id="A0A7Z2G3A7"/>
<evidence type="ECO:0000313" key="3">
    <source>
        <dbReference type="Proteomes" id="UP000434209"/>
    </source>
</evidence>
<name>A0A7Z2G3A7_9BURK</name>
<dbReference type="InterPro" id="IPR029058">
    <property type="entry name" value="AB_hydrolase_fold"/>
</dbReference>
<dbReference type="KEGG" id="pacp:FAZ97_04930"/>
<sequence length="216" mass="23060">MVSSILPDATRRASPGAGSSRGPRKARGKVTKSETRVLVLPGYMNSGPGHWQTRWEAAHAGFERVRMPDWMHPDCEAWCAALEAAVQRAPAGVRLAAHSLGCLTVAHWAVHHASAATREKVAGALLVALPDPHGPEFPRDARGFDPVPLAALPFASVVVASSDDPYGGVAFSERCAQAWDSRWVEIGARGHINAESGLVDWPQGYEWLMSAGKQGG</sequence>
<dbReference type="Gene3D" id="3.40.50.1820">
    <property type="entry name" value="alpha/beta hydrolase"/>
    <property type="match status" value="1"/>
</dbReference>
<dbReference type="InterPro" id="IPR010662">
    <property type="entry name" value="RBBP9/YdeN"/>
</dbReference>
<reference evidence="2 3" key="1">
    <citation type="submission" date="2019-12" db="EMBL/GenBank/DDBJ databases">
        <title>Paraburkholderia acidiphila 7Q-K02 sp. nov and Paraburkholderia acidisoli DHF22 sp. nov., two strains isolated from forest soil.</title>
        <authorList>
            <person name="Gao Z."/>
            <person name="Qiu L."/>
        </authorList>
    </citation>
    <scope>NUCLEOTIDE SEQUENCE [LARGE SCALE GENOMIC DNA]</scope>
    <source>
        <strain evidence="2 3">7Q-K02</strain>
    </source>
</reference>
<proteinExistence type="predicted"/>
<keyword evidence="3" id="KW-1185">Reference proteome</keyword>